<name>A0A2S8J791_RHOOP</name>
<dbReference type="EMBL" id="PUIO01000026">
    <property type="protein sequence ID" value="PQP22906.1"/>
    <property type="molecule type" value="Genomic_DNA"/>
</dbReference>
<reference evidence="2" key="1">
    <citation type="submission" date="2018-02" db="EMBL/GenBank/DDBJ databases">
        <title>Draft genome sequencing of Rhodococcus opacus KU647198.</title>
        <authorList>
            <person name="Zheng B.-X."/>
        </authorList>
    </citation>
    <scope>NUCLEOTIDE SEQUENCE [LARGE SCALE GENOMIC DNA]</scope>
    <source>
        <strain evidence="2">04-OD7</strain>
    </source>
</reference>
<gene>
    <name evidence="1" type="ORF">C5613_21735</name>
</gene>
<proteinExistence type="predicted"/>
<evidence type="ECO:0008006" key="3">
    <source>
        <dbReference type="Google" id="ProtNLM"/>
    </source>
</evidence>
<accession>A0A2S8J791</accession>
<dbReference type="RefSeq" id="WP_105417479.1">
    <property type="nucleotide sequence ID" value="NZ_PUIO01000026.1"/>
</dbReference>
<dbReference type="Proteomes" id="UP000239290">
    <property type="component" value="Unassembled WGS sequence"/>
</dbReference>
<sequence>MADDRTALVVVDAANVIGSRPDGWWRDRAGAARRLLAKLGTLEQRLDQPAEVVVVLEGAAKAAVTGETNPEFEGLHVVSAVGSGDDAIVDVVAAAAEEDGDRPITVVTADRELRDRVEALGARTIGPRWLLDRIDS</sequence>
<protein>
    <recommendedName>
        <fullName evidence="3">NTP pyrophosphohydrolase</fullName>
    </recommendedName>
</protein>
<evidence type="ECO:0000313" key="1">
    <source>
        <dbReference type="EMBL" id="PQP22906.1"/>
    </source>
</evidence>
<dbReference type="AlphaFoldDB" id="A0A2S8J791"/>
<organism evidence="1 2">
    <name type="scientific">Rhodococcus opacus</name>
    <name type="common">Nocardia opaca</name>
    <dbReference type="NCBI Taxonomy" id="37919"/>
    <lineage>
        <taxon>Bacteria</taxon>
        <taxon>Bacillati</taxon>
        <taxon>Actinomycetota</taxon>
        <taxon>Actinomycetes</taxon>
        <taxon>Mycobacteriales</taxon>
        <taxon>Nocardiaceae</taxon>
        <taxon>Rhodococcus</taxon>
    </lineage>
</organism>
<evidence type="ECO:0000313" key="2">
    <source>
        <dbReference type="Proteomes" id="UP000239290"/>
    </source>
</evidence>
<comment type="caution">
    <text evidence="1">The sequence shown here is derived from an EMBL/GenBank/DDBJ whole genome shotgun (WGS) entry which is preliminary data.</text>
</comment>